<dbReference type="Pfam" id="PF00595">
    <property type="entry name" value="PDZ"/>
    <property type="match status" value="1"/>
</dbReference>
<dbReference type="InterPro" id="IPR051342">
    <property type="entry name" value="PDZ_scaffold"/>
</dbReference>
<dbReference type="OrthoDB" id="6022711at2759"/>
<feature type="domain" description="PDZ" evidence="2">
    <location>
        <begin position="47"/>
        <end position="135"/>
    </location>
</feature>
<dbReference type="AlphaFoldDB" id="A0A8B6C7W4"/>
<feature type="compositionally biased region" description="Acidic residues" evidence="1">
    <location>
        <begin position="205"/>
        <end position="235"/>
    </location>
</feature>
<keyword evidence="4" id="KW-1185">Reference proteome</keyword>
<dbReference type="PROSITE" id="PS50106">
    <property type="entry name" value="PDZ"/>
    <property type="match status" value="1"/>
</dbReference>
<dbReference type="SMART" id="SM00228">
    <property type="entry name" value="PDZ"/>
    <property type="match status" value="1"/>
</dbReference>
<dbReference type="Gene3D" id="2.30.42.10">
    <property type="match status" value="1"/>
</dbReference>
<gene>
    <name evidence="3" type="ORF">MGAL_10B042551</name>
</gene>
<dbReference type="SUPFAM" id="SSF50156">
    <property type="entry name" value="PDZ domain-like"/>
    <property type="match status" value="1"/>
</dbReference>
<feature type="region of interest" description="Disordered" evidence="1">
    <location>
        <begin position="199"/>
        <end position="235"/>
    </location>
</feature>
<dbReference type="PANTHER" id="PTHR19964">
    <property type="entry name" value="MULTIPLE PDZ DOMAIN PROTEIN"/>
    <property type="match status" value="1"/>
</dbReference>
<dbReference type="FunFam" id="2.30.42.10:FF:000051">
    <property type="entry name" value="Multiple PDZ domain protein isoform X1"/>
    <property type="match status" value="1"/>
</dbReference>
<dbReference type="InterPro" id="IPR001478">
    <property type="entry name" value="PDZ"/>
</dbReference>
<accession>A0A8B6C7W4</accession>
<evidence type="ECO:0000313" key="3">
    <source>
        <dbReference type="EMBL" id="VDI01247.1"/>
    </source>
</evidence>
<evidence type="ECO:0000256" key="1">
    <source>
        <dbReference type="SAM" id="MobiDB-lite"/>
    </source>
</evidence>
<dbReference type="InterPro" id="IPR036034">
    <property type="entry name" value="PDZ_sf"/>
</dbReference>
<protein>
    <submittedName>
        <fullName evidence="3">Multiple PDZ domain protein</fullName>
    </submittedName>
</protein>
<dbReference type="CDD" id="cd06671">
    <property type="entry name" value="PDZ7_MUPP1-PD6_PATJ-like"/>
    <property type="match status" value="1"/>
</dbReference>
<dbReference type="PANTHER" id="PTHR19964:SF92">
    <property type="entry name" value="PATJ HOMOLOG"/>
    <property type="match status" value="1"/>
</dbReference>
<evidence type="ECO:0000259" key="2">
    <source>
        <dbReference type="PROSITE" id="PS50106"/>
    </source>
</evidence>
<dbReference type="EMBL" id="UYJE01001324">
    <property type="protein sequence ID" value="VDI01247.1"/>
    <property type="molecule type" value="Genomic_DNA"/>
</dbReference>
<organism evidence="3 4">
    <name type="scientific">Mytilus galloprovincialis</name>
    <name type="common">Mediterranean mussel</name>
    <dbReference type="NCBI Taxonomy" id="29158"/>
    <lineage>
        <taxon>Eukaryota</taxon>
        <taxon>Metazoa</taxon>
        <taxon>Spiralia</taxon>
        <taxon>Lophotrochozoa</taxon>
        <taxon>Mollusca</taxon>
        <taxon>Bivalvia</taxon>
        <taxon>Autobranchia</taxon>
        <taxon>Pteriomorphia</taxon>
        <taxon>Mytilida</taxon>
        <taxon>Mytiloidea</taxon>
        <taxon>Mytilidae</taxon>
        <taxon>Mytilinae</taxon>
        <taxon>Mytilus</taxon>
    </lineage>
</organism>
<sequence length="235" mass="25980">MLYSANLSPLAQPKNEINSPVKIEAAEKLKTAEVTRLGQQTWGPPRTIELYRQPDKSLGISIVGGRVDMFHIQPDHVISGIFIKQVLEDSPAGKNGTLKTGDRILEVDGIDLRNASHDQAVDAIRNSGSPVKFVVQSLCDAACPNDLETEIKPVQSYDEIQVAANAPLTQASTKPDIPQKPILNKPDLAEKQIVNKVEATHNQVDDDDEEVEEVEEIEEDDEEDDETEDEYGYTH</sequence>
<comment type="caution">
    <text evidence="3">The sequence shown here is derived from an EMBL/GenBank/DDBJ whole genome shotgun (WGS) entry which is preliminary data.</text>
</comment>
<name>A0A8B6C7W4_MYTGA</name>
<evidence type="ECO:0000313" key="4">
    <source>
        <dbReference type="Proteomes" id="UP000596742"/>
    </source>
</evidence>
<proteinExistence type="predicted"/>
<dbReference type="Proteomes" id="UP000596742">
    <property type="component" value="Unassembled WGS sequence"/>
</dbReference>
<reference evidence="3" key="1">
    <citation type="submission" date="2018-11" db="EMBL/GenBank/DDBJ databases">
        <authorList>
            <person name="Alioto T."/>
            <person name="Alioto T."/>
        </authorList>
    </citation>
    <scope>NUCLEOTIDE SEQUENCE</scope>
</reference>
<feature type="non-terminal residue" evidence="3">
    <location>
        <position position="1"/>
    </location>
</feature>